<evidence type="ECO:0000256" key="7">
    <source>
        <dbReference type="PIRSR" id="PIRSR623088-3"/>
    </source>
</evidence>
<evidence type="ECO:0000313" key="10">
    <source>
        <dbReference type="WBParaSite" id="maker-PairedContig_1828-snap-gene-0.22-mRNA-1"/>
    </source>
</evidence>
<dbReference type="InterPro" id="IPR023088">
    <property type="entry name" value="PDEase"/>
</dbReference>
<dbReference type="PROSITE" id="PS51845">
    <property type="entry name" value="PDEASE_I_2"/>
    <property type="match status" value="1"/>
</dbReference>
<dbReference type="InterPro" id="IPR029016">
    <property type="entry name" value="GAF-like_dom_sf"/>
</dbReference>
<dbReference type="InterPro" id="IPR002073">
    <property type="entry name" value="PDEase_catalytic_dom"/>
</dbReference>
<feature type="binding site" evidence="7">
    <location>
        <position position="367"/>
    </location>
    <ligand>
        <name>Zn(2+)</name>
        <dbReference type="ChEBI" id="CHEBI:29105"/>
        <label>1</label>
    </ligand>
</feature>
<accession>A0A1I8EFG8</accession>
<dbReference type="AlphaFoldDB" id="A0A1I8EFG8"/>
<evidence type="ECO:0000256" key="4">
    <source>
        <dbReference type="ARBA" id="ARBA00022801"/>
    </source>
</evidence>
<evidence type="ECO:0000256" key="2">
    <source>
        <dbReference type="ARBA" id="ARBA00022535"/>
    </source>
</evidence>
<evidence type="ECO:0000259" key="9">
    <source>
        <dbReference type="PROSITE" id="PS51845"/>
    </source>
</evidence>
<evidence type="ECO:0000256" key="5">
    <source>
        <dbReference type="PIRSR" id="PIRSR623088-1"/>
    </source>
</evidence>
<proteinExistence type="inferred from homology"/>
<feature type="domain" description="PDEase" evidence="9">
    <location>
        <begin position="284"/>
        <end position="651"/>
    </location>
</feature>
<feature type="binding site" evidence="7">
    <location>
        <position position="404"/>
    </location>
    <ligand>
        <name>Zn(2+)</name>
        <dbReference type="ChEBI" id="CHEBI:29105"/>
        <label>1</label>
    </ligand>
</feature>
<dbReference type="EC" id="3.1.4.-" evidence="8"/>
<feature type="binding site" evidence="6">
    <location>
        <position position="611"/>
    </location>
    <ligand>
        <name>AMP</name>
        <dbReference type="ChEBI" id="CHEBI:456215"/>
    </ligand>
</feature>
<feature type="binding site" evidence="7">
    <location>
        <position position="565"/>
    </location>
    <ligand>
        <name>Zn(2+)</name>
        <dbReference type="ChEBI" id="CHEBI:29105"/>
        <label>1</label>
    </ligand>
</feature>
<dbReference type="Gene3D" id="3.30.450.40">
    <property type="match status" value="1"/>
</dbReference>
<dbReference type="InterPro" id="IPR023174">
    <property type="entry name" value="PDEase_CS"/>
</dbReference>
<evidence type="ECO:0000256" key="1">
    <source>
        <dbReference type="ARBA" id="ARBA00007648"/>
    </source>
</evidence>
<evidence type="ECO:0000256" key="8">
    <source>
        <dbReference type="RuleBase" id="RU363067"/>
    </source>
</evidence>
<dbReference type="InterPro" id="IPR036971">
    <property type="entry name" value="PDEase_catalytic_dom_sf"/>
</dbReference>
<sequence length="682" mass="78145">MPQLTSARRTLLGISRKYICYSAEEYCWRKSVKEFPQWYHLFVTSTDTVEAERSFVMPHLHLIAALLSIVANIEEQKRLAQQSEVFLTMTQNVFSSLQDMNLLVRNITKEAKTLVHAEICSLFLLDRENSELVAEVFEKNGSNDEYLTEIRMPLSLGIVGQVASTGQMMNVKEAYSHPAFYPKVDERTGFVTRNILCFPIKDSSGNLVGVAELCNKIGKLAFTKHDEQIAMTFAIYCAISISHCLLYRKLQEAHRRSHLAAELLVQGSTLSDVELTFPLRLQIAPEDLLRLTAGDIPSATSFSPEFNNFNFPPRSIGSGDIYVEAALSIFKDLGFVQRFRLQRQTLACFLLMVQKGYRDVPYHNWSHAFAVAHFTYLLLRTETAHNALDELESFALFVASLCHDIDHRGTTNAFQVQSRTPLAQLYSSEGSVLERHHFAQTISILNMEECNIFVSLNRHQFHSVLDHIRDIILATDIANHLQKVQDINRMVEGLDHSLYIYHANLPFEQCVHCRGWYPQCVAKIKGSTSSALYGMRLSNYNYLGFDSSIKHHRYLLLCLMMTSADLSDQTKDFRNSKAIAEFFSQGDLEKQMGNRPLEMMDRDRACVPKLQLEFMDTIAVPVFEQLLPESKSTYESMLFNRECWLALDEILAEEKYPTLGLDYLKDTFLEKRVIKRAQQRHK</sequence>
<dbReference type="SUPFAM" id="SSF55781">
    <property type="entry name" value="GAF domain-like"/>
    <property type="match status" value="1"/>
</dbReference>
<name>A0A1I8EFG8_WUCBA</name>
<dbReference type="PRINTS" id="PR00387">
    <property type="entry name" value="PDIESTERASE1"/>
</dbReference>
<organism evidence="10">
    <name type="scientific">Wuchereria bancrofti</name>
    <dbReference type="NCBI Taxonomy" id="6293"/>
    <lineage>
        <taxon>Eukaryota</taxon>
        <taxon>Metazoa</taxon>
        <taxon>Ecdysozoa</taxon>
        <taxon>Nematoda</taxon>
        <taxon>Chromadorea</taxon>
        <taxon>Rhabditida</taxon>
        <taxon>Spirurina</taxon>
        <taxon>Spiruromorpha</taxon>
        <taxon>Filarioidea</taxon>
        <taxon>Onchocercidae</taxon>
        <taxon>Wuchereria</taxon>
    </lineage>
</organism>
<dbReference type="PROSITE" id="PS00126">
    <property type="entry name" value="PDEASE_I_1"/>
    <property type="match status" value="1"/>
</dbReference>
<feature type="binding site" evidence="6">
    <location>
        <position position="404"/>
    </location>
    <ligand>
        <name>AMP</name>
        <dbReference type="ChEBI" id="CHEBI:456215"/>
    </ligand>
</feature>
<dbReference type="GO" id="GO:0046872">
    <property type="term" value="F:metal ion binding"/>
    <property type="evidence" value="ECO:0007669"/>
    <property type="project" value="UniProtKB-KW"/>
</dbReference>
<comment type="cofactor">
    <cofactor evidence="8">
        <name>a divalent metal cation</name>
        <dbReference type="ChEBI" id="CHEBI:60240"/>
    </cofactor>
    <text evidence="8">Binds 2 divalent metal cations per subunit. Site 1 may preferentially bind zinc ions, while site 2 has a preference for magnesium and/or manganese ions.</text>
</comment>
<feature type="binding site" evidence="7">
    <location>
        <position position="404"/>
    </location>
    <ligand>
        <name>Zn(2+)</name>
        <dbReference type="ChEBI" id="CHEBI:29105"/>
        <label>2</label>
    </ligand>
</feature>
<dbReference type="WBParaSite" id="maker-PairedContig_1828-snap-gene-0.22-mRNA-1">
    <property type="protein sequence ID" value="maker-PairedContig_1828-snap-gene-0.22-mRNA-1"/>
    <property type="gene ID" value="maker-PairedContig_1828-snap-gene-0.22"/>
</dbReference>
<dbReference type="Pfam" id="PF00233">
    <property type="entry name" value="PDEase_I"/>
    <property type="match status" value="1"/>
</dbReference>
<dbReference type="InterPro" id="IPR003018">
    <property type="entry name" value="GAF"/>
</dbReference>
<dbReference type="Pfam" id="PF01590">
    <property type="entry name" value="GAF"/>
    <property type="match status" value="1"/>
</dbReference>
<dbReference type="SUPFAM" id="SSF109604">
    <property type="entry name" value="HD-domain/PDEase-like"/>
    <property type="match status" value="1"/>
</dbReference>
<keyword evidence="3 7" id="KW-0479">Metal-binding</keyword>
<dbReference type="STRING" id="6293.A0A1I8EFG8"/>
<dbReference type="GO" id="GO:0007165">
    <property type="term" value="P:signal transduction"/>
    <property type="evidence" value="ECO:0007669"/>
    <property type="project" value="InterPro"/>
</dbReference>
<dbReference type="CDD" id="cd00077">
    <property type="entry name" value="HDc"/>
    <property type="match status" value="1"/>
</dbReference>
<dbReference type="GO" id="GO:0004114">
    <property type="term" value="F:3',5'-cyclic-nucleotide phosphodiesterase activity"/>
    <property type="evidence" value="ECO:0007669"/>
    <property type="project" value="InterPro"/>
</dbReference>
<dbReference type="SMART" id="SM00065">
    <property type="entry name" value="GAF"/>
    <property type="match status" value="1"/>
</dbReference>
<keyword evidence="2" id="KW-0140">cGMP</keyword>
<feature type="binding site" evidence="6">
    <location>
        <position position="565"/>
    </location>
    <ligand>
        <name>AMP</name>
        <dbReference type="ChEBI" id="CHEBI:456215"/>
    </ligand>
</feature>
<feature type="active site" description="Proton donor" evidence="5">
    <location>
        <position position="363"/>
    </location>
</feature>
<dbReference type="Gene3D" id="1.10.1300.10">
    <property type="entry name" value="3'5'-cyclic nucleotide phosphodiesterase, catalytic domain"/>
    <property type="match status" value="1"/>
</dbReference>
<protein>
    <recommendedName>
        <fullName evidence="8">Phosphodiesterase</fullName>
        <ecNumber evidence="8">3.1.4.-</ecNumber>
    </recommendedName>
</protein>
<dbReference type="PANTHER" id="PTHR11347">
    <property type="entry name" value="CYCLIC NUCLEOTIDE PHOSPHODIESTERASE"/>
    <property type="match status" value="1"/>
</dbReference>
<evidence type="ECO:0000256" key="6">
    <source>
        <dbReference type="PIRSR" id="PIRSR623088-2"/>
    </source>
</evidence>
<dbReference type="SMART" id="SM00471">
    <property type="entry name" value="HDc"/>
    <property type="match status" value="1"/>
</dbReference>
<evidence type="ECO:0000256" key="3">
    <source>
        <dbReference type="ARBA" id="ARBA00022723"/>
    </source>
</evidence>
<reference evidence="10" key="1">
    <citation type="submission" date="2016-11" db="UniProtKB">
        <authorList>
            <consortium name="WormBaseParasite"/>
        </authorList>
    </citation>
    <scope>IDENTIFICATION</scope>
    <source>
        <strain evidence="10">pt0022</strain>
    </source>
</reference>
<keyword evidence="4 8" id="KW-0378">Hydrolase</keyword>
<feature type="binding site" evidence="7">
    <location>
        <position position="403"/>
    </location>
    <ligand>
        <name>Zn(2+)</name>
        <dbReference type="ChEBI" id="CHEBI:29105"/>
        <label>1</label>
    </ligand>
</feature>
<feature type="binding site" evidence="6">
    <location>
        <begin position="363"/>
        <end position="367"/>
    </location>
    <ligand>
        <name>AMP</name>
        <dbReference type="ChEBI" id="CHEBI:456215"/>
    </ligand>
</feature>
<dbReference type="InterPro" id="IPR003607">
    <property type="entry name" value="HD/PDEase_dom"/>
</dbReference>
<comment type="similarity">
    <text evidence="1 8">Belongs to the cyclic nucleotide phosphodiesterase family.</text>
</comment>